<comment type="subcellular location">
    <subcellularLocation>
        <location evidence="2">Cell membrane</location>
    </subcellularLocation>
</comment>
<feature type="transmembrane region" description="Helical" evidence="11">
    <location>
        <begin position="170"/>
        <end position="188"/>
    </location>
</feature>
<dbReference type="SMART" id="SM00304">
    <property type="entry name" value="HAMP"/>
    <property type="match status" value="1"/>
</dbReference>
<dbReference type="InterPro" id="IPR005467">
    <property type="entry name" value="His_kinase_dom"/>
</dbReference>
<dbReference type="PROSITE" id="PS50885">
    <property type="entry name" value="HAMP"/>
    <property type="match status" value="1"/>
</dbReference>
<evidence type="ECO:0000259" key="13">
    <source>
        <dbReference type="PROSITE" id="PS50885"/>
    </source>
</evidence>
<evidence type="ECO:0000256" key="1">
    <source>
        <dbReference type="ARBA" id="ARBA00000085"/>
    </source>
</evidence>
<dbReference type="CDD" id="cd06225">
    <property type="entry name" value="HAMP"/>
    <property type="match status" value="1"/>
</dbReference>
<dbReference type="EC" id="2.7.13.3" evidence="3"/>
<dbReference type="GO" id="GO:0000155">
    <property type="term" value="F:phosphorelay sensor kinase activity"/>
    <property type="evidence" value="ECO:0007669"/>
    <property type="project" value="InterPro"/>
</dbReference>
<dbReference type="PRINTS" id="PR00344">
    <property type="entry name" value="BCTRLSENSOR"/>
</dbReference>
<dbReference type="Pfam" id="PF00672">
    <property type="entry name" value="HAMP"/>
    <property type="match status" value="1"/>
</dbReference>
<dbReference type="GO" id="GO:0005886">
    <property type="term" value="C:plasma membrane"/>
    <property type="evidence" value="ECO:0007669"/>
    <property type="project" value="UniProtKB-SubCell"/>
</dbReference>
<protein>
    <recommendedName>
        <fullName evidence="3">histidine kinase</fullName>
        <ecNumber evidence="3">2.7.13.3</ecNumber>
    </recommendedName>
</protein>
<dbReference type="Gene3D" id="1.10.287.130">
    <property type="match status" value="1"/>
</dbReference>
<keyword evidence="4" id="KW-0597">Phosphoprotein</keyword>
<evidence type="ECO:0000313" key="14">
    <source>
        <dbReference type="EMBL" id="GIH13993.1"/>
    </source>
</evidence>
<dbReference type="CDD" id="cd00082">
    <property type="entry name" value="HisKA"/>
    <property type="match status" value="1"/>
</dbReference>
<dbReference type="InterPro" id="IPR036097">
    <property type="entry name" value="HisK_dim/P_sf"/>
</dbReference>
<dbReference type="PANTHER" id="PTHR45436">
    <property type="entry name" value="SENSOR HISTIDINE KINASE YKOH"/>
    <property type="match status" value="1"/>
</dbReference>
<dbReference type="SUPFAM" id="SSF55874">
    <property type="entry name" value="ATPase domain of HSP90 chaperone/DNA topoisomerase II/histidine kinase"/>
    <property type="match status" value="1"/>
</dbReference>
<dbReference type="Gene3D" id="3.30.565.10">
    <property type="entry name" value="Histidine kinase-like ATPase, C-terminal domain"/>
    <property type="match status" value="1"/>
</dbReference>
<dbReference type="Gene3D" id="6.10.340.10">
    <property type="match status" value="1"/>
</dbReference>
<dbReference type="PANTHER" id="PTHR45436:SF5">
    <property type="entry name" value="SENSOR HISTIDINE KINASE TRCS"/>
    <property type="match status" value="1"/>
</dbReference>
<evidence type="ECO:0000256" key="2">
    <source>
        <dbReference type="ARBA" id="ARBA00004236"/>
    </source>
</evidence>
<dbReference type="Pfam" id="PF00512">
    <property type="entry name" value="HisKA"/>
    <property type="match status" value="1"/>
</dbReference>
<keyword evidence="7 14" id="KW-0418">Kinase</keyword>
<evidence type="ECO:0000256" key="7">
    <source>
        <dbReference type="ARBA" id="ARBA00022777"/>
    </source>
</evidence>
<dbReference type="RefSeq" id="WP_203917661.1">
    <property type="nucleotide sequence ID" value="NZ_BONZ01000020.1"/>
</dbReference>
<evidence type="ECO:0000256" key="8">
    <source>
        <dbReference type="ARBA" id="ARBA00022989"/>
    </source>
</evidence>
<dbReference type="SMART" id="SM00387">
    <property type="entry name" value="HATPase_c"/>
    <property type="match status" value="1"/>
</dbReference>
<feature type="domain" description="HAMP" evidence="13">
    <location>
        <begin position="185"/>
        <end position="238"/>
    </location>
</feature>
<keyword evidence="15" id="KW-1185">Reference proteome</keyword>
<dbReference type="CDD" id="cd00075">
    <property type="entry name" value="HATPase"/>
    <property type="match status" value="1"/>
</dbReference>
<dbReference type="AlphaFoldDB" id="A0A8J3VQ51"/>
<keyword evidence="6 11" id="KW-0812">Transmembrane</keyword>
<dbReference type="InterPro" id="IPR004358">
    <property type="entry name" value="Sig_transdc_His_kin-like_C"/>
</dbReference>
<evidence type="ECO:0000313" key="15">
    <source>
        <dbReference type="Proteomes" id="UP000642748"/>
    </source>
</evidence>
<evidence type="ECO:0000256" key="9">
    <source>
        <dbReference type="ARBA" id="ARBA00023012"/>
    </source>
</evidence>
<dbReference type="InterPro" id="IPR050428">
    <property type="entry name" value="TCS_sensor_his_kinase"/>
</dbReference>
<organism evidence="14 15">
    <name type="scientific">Rugosimonospora africana</name>
    <dbReference type="NCBI Taxonomy" id="556532"/>
    <lineage>
        <taxon>Bacteria</taxon>
        <taxon>Bacillati</taxon>
        <taxon>Actinomycetota</taxon>
        <taxon>Actinomycetes</taxon>
        <taxon>Micromonosporales</taxon>
        <taxon>Micromonosporaceae</taxon>
        <taxon>Rugosimonospora</taxon>
    </lineage>
</organism>
<dbReference type="SUPFAM" id="SSF158472">
    <property type="entry name" value="HAMP domain-like"/>
    <property type="match status" value="1"/>
</dbReference>
<dbReference type="InterPro" id="IPR003661">
    <property type="entry name" value="HisK_dim/P_dom"/>
</dbReference>
<keyword evidence="10 11" id="KW-0472">Membrane</keyword>
<dbReference type="Pfam" id="PF02518">
    <property type="entry name" value="HATPase_c"/>
    <property type="match status" value="1"/>
</dbReference>
<feature type="domain" description="Histidine kinase" evidence="12">
    <location>
        <begin position="246"/>
        <end position="457"/>
    </location>
</feature>
<dbReference type="SMART" id="SM00388">
    <property type="entry name" value="HisKA"/>
    <property type="match status" value="1"/>
</dbReference>
<keyword evidence="9" id="KW-0902">Two-component regulatory system</keyword>
<evidence type="ECO:0000256" key="3">
    <source>
        <dbReference type="ARBA" id="ARBA00012438"/>
    </source>
</evidence>
<proteinExistence type="predicted"/>
<sequence length="470" mass="50347">MRNRLVLTYLALLTLVLLCLEIPLGISLAVRRTQQTVLDRDIDATRFASLADPALRTGELVTLTADLRRYYELYGIEAAVVDRDANLVVTTGNRADFTTSAMRYPIGQALAGERIGAGRTVWPWQHAPLAIAVPVSAGGEVTGAVITLSPTDRLRSDVLRGWLEMTGGGLAAYALFSLVALALARWLLRPVARLDDAAHRISDGALDTRVPTALGPPELRRLVHSFNTMADELADALERQRAFVAQAGHQLRNPLTALRLRVEELGTFIADPTGGEEHRLALEETERLRRILDGLLALARAERGRYALETVDAAATADERVAGWQPLATQRGITLRRTGVGQARARAVSTAVGQALDALIDNALKFAGRGATVVVDVAADPDAVEISVTDDGPGLGEADCGRATERFWRAAHVQNIDGTGLGLPIATVLVEASGGRLDLRAARPTGLCARLRFPAATPPELAASQFLASR</sequence>
<comment type="caution">
    <text evidence="14">The sequence shown here is derived from an EMBL/GenBank/DDBJ whole genome shotgun (WGS) entry which is preliminary data.</text>
</comment>
<dbReference type="PROSITE" id="PS50109">
    <property type="entry name" value="HIS_KIN"/>
    <property type="match status" value="1"/>
</dbReference>
<reference evidence="14" key="1">
    <citation type="submission" date="2021-01" db="EMBL/GenBank/DDBJ databases">
        <title>Whole genome shotgun sequence of Rugosimonospora africana NBRC 104875.</title>
        <authorList>
            <person name="Komaki H."/>
            <person name="Tamura T."/>
        </authorList>
    </citation>
    <scope>NUCLEOTIDE SEQUENCE</scope>
    <source>
        <strain evidence="14">NBRC 104875</strain>
    </source>
</reference>
<evidence type="ECO:0000256" key="6">
    <source>
        <dbReference type="ARBA" id="ARBA00022692"/>
    </source>
</evidence>
<dbReference type="EMBL" id="BONZ01000020">
    <property type="protein sequence ID" value="GIH13993.1"/>
    <property type="molecule type" value="Genomic_DNA"/>
</dbReference>
<gene>
    <name evidence="14" type="ORF">Raf01_21650</name>
</gene>
<evidence type="ECO:0000256" key="11">
    <source>
        <dbReference type="SAM" id="Phobius"/>
    </source>
</evidence>
<evidence type="ECO:0000259" key="12">
    <source>
        <dbReference type="PROSITE" id="PS50109"/>
    </source>
</evidence>
<keyword evidence="5" id="KW-0808">Transferase</keyword>
<accession>A0A8J3VQ51</accession>
<dbReference type="InterPro" id="IPR003594">
    <property type="entry name" value="HATPase_dom"/>
</dbReference>
<evidence type="ECO:0000256" key="5">
    <source>
        <dbReference type="ARBA" id="ARBA00022679"/>
    </source>
</evidence>
<dbReference type="Proteomes" id="UP000642748">
    <property type="component" value="Unassembled WGS sequence"/>
</dbReference>
<dbReference type="SUPFAM" id="SSF47384">
    <property type="entry name" value="Homodimeric domain of signal transducing histidine kinase"/>
    <property type="match status" value="1"/>
</dbReference>
<keyword evidence="8 11" id="KW-1133">Transmembrane helix</keyword>
<evidence type="ECO:0000256" key="4">
    <source>
        <dbReference type="ARBA" id="ARBA00022553"/>
    </source>
</evidence>
<dbReference type="InterPro" id="IPR003660">
    <property type="entry name" value="HAMP_dom"/>
</dbReference>
<evidence type="ECO:0000256" key="10">
    <source>
        <dbReference type="ARBA" id="ARBA00023136"/>
    </source>
</evidence>
<name>A0A8J3VQ51_9ACTN</name>
<dbReference type="InterPro" id="IPR036890">
    <property type="entry name" value="HATPase_C_sf"/>
</dbReference>
<comment type="catalytic activity">
    <reaction evidence="1">
        <text>ATP + protein L-histidine = ADP + protein N-phospho-L-histidine.</text>
        <dbReference type="EC" id="2.7.13.3"/>
    </reaction>
</comment>